<evidence type="ECO:0000313" key="8">
    <source>
        <dbReference type="EMBL" id="KIW94089.1"/>
    </source>
</evidence>
<reference evidence="8" key="1">
    <citation type="submission" date="2015-01" db="EMBL/GenBank/DDBJ databases">
        <title>The Genome Sequence of Cladophialophora bantiana CBS 173.52.</title>
        <authorList>
            <consortium name="The Broad Institute Genomics Platform"/>
            <person name="Cuomo C."/>
            <person name="de Hoog S."/>
            <person name="Gorbushina A."/>
            <person name="Stielow B."/>
            <person name="Teixiera M."/>
            <person name="Abouelleil A."/>
            <person name="Chapman S.B."/>
            <person name="Priest M."/>
            <person name="Young S.K."/>
            <person name="Wortman J."/>
            <person name="Nusbaum C."/>
            <person name="Birren B."/>
        </authorList>
    </citation>
    <scope>NUCLEOTIDE SEQUENCE [LARGE SCALE GENOMIC DNA]</scope>
    <source>
        <strain evidence="8">CBS 173.52</strain>
    </source>
</reference>
<dbReference type="GO" id="GO:0016705">
    <property type="term" value="F:oxidoreductase activity, acting on paired donors, with incorporation or reduction of molecular oxygen"/>
    <property type="evidence" value="ECO:0007669"/>
    <property type="project" value="InterPro"/>
</dbReference>
<dbReference type="PANTHER" id="PTHR24305">
    <property type="entry name" value="CYTOCHROME P450"/>
    <property type="match status" value="1"/>
</dbReference>
<dbReference type="PANTHER" id="PTHR24305:SF232">
    <property type="entry name" value="P450, PUTATIVE (EUROFUNG)-RELATED"/>
    <property type="match status" value="1"/>
</dbReference>
<keyword evidence="3 6" id="KW-0479">Metal-binding</keyword>
<dbReference type="GO" id="GO:0004497">
    <property type="term" value="F:monooxygenase activity"/>
    <property type="evidence" value="ECO:0007669"/>
    <property type="project" value="UniProtKB-KW"/>
</dbReference>
<protein>
    <recommendedName>
        <fullName evidence="10">Cytochrome P450 oxidoreductase</fullName>
    </recommendedName>
</protein>
<organism evidence="8 9">
    <name type="scientific">Cladophialophora bantiana (strain ATCC 10958 / CBS 173.52 / CDC B-1940 / NIH 8579)</name>
    <name type="common">Xylohypha bantiana</name>
    <dbReference type="NCBI Taxonomy" id="1442370"/>
    <lineage>
        <taxon>Eukaryota</taxon>
        <taxon>Fungi</taxon>
        <taxon>Dikarya</taxon>
        <taxon>Ascomycota</taxon>
        <taxon>Pezizomycotina</taxon>
        <taxon>Eurotiomycetes</taxon>
        <taxon>Chaetothyriomycetidae</taxon>
        <taxon>Chaetothyriales</taxon>
        <taxon>Herpotrichiellaceae</taxon>
        <taxon>Cladophialophora</taxon>
    </lineage>
</organism>
<keyword evidence="9" id="KW-1185">Reference proteome</keyword>
<evidence type="ECO:0008006" key="10">
    <source>
        <dbReference type="Google" id="ProtNLM"/>
    </source>
</evidence>
<evidence type="ECO:0000256" key="4">
    <source>
        <dbReference type="ARBA" id="ARBA00023002"/>
    </source>
</evidence>
<dbReference type="InterPro" id="IPR002401">
    <property type="entry name" value="Cyt_P450_E_grp-I"/>
</dbReference>
<dbReference type="AlphaFoldDB" id="A0A0D2IB90"/>
<evidence type="ECO:0000256" key="1">
    <source>
        <dbReference type="ARBA" id="ARBA00001971"/>
    </source>
</evidence>
<dbReference type="PRINTS" id="PR00385">
    <property type="entry name" value="P450"/>
</dbReference>
<comment type="similarity">
    <text evidence="2 7">Belongs to the cytochrome P450 family.</text>
</comment>
<evidence type="ECO:0000256" key="3">
    <source>
        <dbReference type="ARBA" id="ARBA00022723"/>
    </source>
</evidence>
<name>A0A0D2IB90_CLAB1</name>
<dbReference type="GO" id="GO:0005506">
    <property type="term" value="F:iron ion binding"/>
    <property type="evidence" value="ECO:0007669"/>
    <property type="project" value="InterPro"/>
</dbReference>
<evidence type="ECO:0000313" key="9">
    <source>
        <dbReference type="Proteomes" id="UP000053789"/>
    </source>
</evidence>
<dbReference type="InterPro" id="IPR050121">
    <property type="entry name" value="Cytochrome_P450_monoxygenase"/>
</dbReference>
<sequence length="497" mass="55845">MASPIQTIGLAIILFIIPLQLYRGYRKLSSIPGPFLAGFTNLWRAYAQNYGTIATTLIKLHEQYGPLVRIGPNTIHVSDPAAVSVIYTNHGEFRKASPNSVSFADSYSPLRVVATRGKSIGSVIDMQDEEGNTLLKRGVGNAFATNTLLDYEHNVDDTVKDLIQTIFEVPEFDLFKTTQFFQLDMLTQLAFNENLGHLKNRRDVWGMVSPSRDRIAHWVQWQAFPTLEYLLFQHPLFNWFTKRSSVWAQEALRRLANRELAPAAKTEGQKDLLQKYVDALRKNPAIGRDLIALITTSTISAGFDSTAVTITTILFCLMKYPSALEKLKQELEAAQLSTPVPRWAEVNRLEYLDAVFKEAMRCNPFVTIPLERVVPRGGAVIAGKHIPAGTTVGSAAKVIHHNRELYGEDVEEFRPERWLVDSDKRLAMERASMGFGSGKRICLGRHIAELEIKKLIPSLVLRFKMNIVTKDASLDFADGRTAFPKTIMVKFDAMSQT</sequence>
<evidence type="ECO:0000256" key="5">
    <source>
        <dbReference type="ARBA" id="ARBA00023004"/>
    </source>
</evidence>
<dbReference type="InterPro" id="IPR001128">
    <property type="entry name" value="Cyt_P450"/>
</dbReference>
<keyword evidence="6 7" id="KW-0349">Heme</keyword>
<keyword evidence="4 7" id="KW-0560">Oxidoreductase</keyword>
<keyword evidence="7" id="KW-0503">Monooxygenase</keyword>
<dbReference type="Pfam" id="PF00067">
    <property type="entry name" value="p450"/>
    <property type="match status" value="1"/>
</dbReference>
<feature type="binding site" description="axial binding residue" evidence="6">
    <location>
        <position position="442"/>
    </location>
    <ligand>
        <name>heme</name>
        <dbReference type="ChEBI" id="CHEBI:30413"/>
    </ligand>
    <ligandPart>
        <name>Fe</name>
        <dbReference type="ChEBI" id="CHEBI:18248"/>
    </ligandPart>
</feature>
<evidence type="ECO:0000256" key="6">
    <source>
        <dbReference type="PIRSR" id="PIRSR602401-1"/>
    </source>
</evidence>
<dbReference type="OrthoDB" id="3934656at2759"/>
<dbReference type="PROSITE" id="PS00086">
    <property type="entry name" value="CYTOCHROME_P450"/>
    <property type="match status" value="1"/>
</dbReference>
<keyword evidence="5 6" id="KW-0408">Iron</keyword>
<dbReference type="GeneID" id="27698333"/>
<evidence type="ECO:0000256" key="2">
    <source>
        <dbReference type="ARBA" id="ARBA00010617"/>
    </source>
</evidence>
<evidence type="ECO:0000256" key="7">
    <source>
        <dbReference type="RuleBase" id="RU000461"/>
    </source>
</evidence>
<dbReference type="VEuPathDB" id="FungiDB:Z519_05405"/>
<comment type="cofactor">
    <cofactor evidence="1 6">
        <name>heme</name>
        <dbReference type="ChEBI" id="CHEBI:30413"/>
    </cofactor>
</comment>
<dbReference type="SUPFAM" id="SSF48264">
    <property type="entry name" value="Cytochrome P450"/>
    <property type="match status" value="1"/>
</dbReference>
<dbReference type="InterPro" id="IPR036396">
    <property type="entry name" value="Cyt_P450_sf"/>
</dbReference>
<dbReference type="Gene3D" id="1.10.630.10">
    <property type="entry name" value="Cytochrome P450"/>
    <property type="match status" value="1"/>
</dbReference>
<dbReference type="Proteomes" id="UP000053789">
    <property type="component" value="Unassembled WGS sequence"/>
</dbReference>
<proteinExistence type="inferred from homology"/>
<dbReference type="EMBL" id="KN846986">
    <property type="protein sequence ID" value="KIW94089.1"/>
    <property type="molecule type" value="Genomic_DNA"/>
</dbReference>
<dbReference type="GO" id="GO:0020037">
    <property type="term" value="F:heme binding"/>
    <property type="evidence" value="ECO:0007669"/>
    <property type="project" value="InterPro"/>
</dbReference>
<dbReference type="InterPro" id="IPR017972">
    <property type="entry name" value="Cyt_P450_CS"/>
</dbReference>
<dbReference type="RefSeq" id="XP_016620758.1">
    <property type="nucleotide sequence ID" value="XM_016763145.1"/>
</dbReference>
<dbReference type="PRINTS" id="PR00463">
    <property type="entry name" value="EP450I"/>
</dbReference>
<accession>A0A0D2IB90</accession>
<gene>
    <name evidence="8" type="ORF">Z519_05405</name>
</gene>
<dbReference type="HOGENOM" id="CLU_001570_14_0_1"/>